<proteinExistence type="predicted"/>
<name>A0A7D9EBZ1_PARCT</name>
<dbReference type="Gene3D" id="2.60.120.200">
    <property type="match status" value="1"/>
</dbReference>
<dbReference type="Proteomes" id="UP001152795">
    <property type="component" value="Unassembled WGS sequence"/>
</dbReference>
<dbReference type="SUPFAM" id="SSF49899">
    <property type="entry name" value="Concanavalin A-like lectins/glucanases"/>
    <property type="match status" value="1"/>
</dbReference>
<evidence type="ECO:0000313" key="1">
    <source>
        <dbReference type="EMBL" id="CAB4006551.1"/>
    </source>
</evidence>
<dbReference type="AlphaFoldDB" id="A0A7D9EBZ1"/>
<keyword evidence="2" id="KW-1185">Reference proteome</keyword>
<dbReference type="InterPro" id="IPR013320">
    <property type="entry name" value="ConA-like_dom_sf"/>
</dbReference>
<dbReference type="GO" id="GO:0016020">
    <property type="term" value="C:membrane"/>
    <property type="evidence" value="ECO:0007669"/>
    <property type="project" value="InterPro"/>
</dbReference>
<protein>
    <submittedName>
        <fullName evidence="1">MAM domain-containing glycosylphosphatidylinositol anchor 2-like</fullName>
    </submittedName>
</protein>
<reference evidence="1" key="1">
    <citation type="submission" date="2020-04" db="EMBL/GenBank/DDBJ databases">
        <authorList>
            <person name="Alioto T."/>
            <person name="Alioto T."/>
            <person name="Gomez Garrido J."/>
        </authorList>
    </citation>
    <scope>NUCLEOTIDE SEQUENCE</scope>
    <source>
        <strain evidence="1">A484AB</strain>
    </source>
</reference>
<dbReference type="PANTHER" id="PTHR23282">
    <property type="entry name" value="APICAL ENDOSOMAL GLYCOPROTEIN PRECURSOR"/>
    <property type="match status" value="1"/>
</dbReference>
<dbReference type="EMBL" id="CACRXK020005538">
    <property type="protein sequence ID" value="CAB4006551.1"/>
    <property type="molecule type" value="Genomic_DNA"/>
</dbReference>
<dbReference type="PROSITE" id="PS50060">
    <property type="entry name" value="MAM_2"/>
    <property type="match status" value="1"/>
</dbReference>
<evidence type="ECO:0000313" key="2">
    <source>
        <dbReference type="Proteomes" id="UP001152795"/>
    </source>
</evidence>
<comment type="caution">
    <text evidence="1">The sequence shown here is derived from an EMBL/GenBank/DDBJ whole genome shotgun (WGS) entry which is preliminary data.</text>
</comment>
<accession>A0A7D9EBZ1</accession>
<dbReference type="InterPro" id="IPR051560">
    <property type="entry name" value="MAM_domain-containing"/>
</dbReference>
<dbReference type="InterPro" id="IPR000998">
    <property type="entry name" value="MAM_dom"/>
</dbReference>
<organism evidence="1 2">
    <name type="scientific">Paramuricea clavata</name>
    <name type="common">Red gorgonian</name>
    <name type="synonym">Violescent sea-whip</name>
    <dbReference type="NCBI Taxonomy" id="317549"/>
    <lineage>
        <taxon>Eukaryota</taxon>
        <taxon>Metazoa</taxon>
        <taxon>Cnidaria</taxon>
        <taxon>Anthozoa</taxon>
        <taxon>Octocorallia</taxon>
        <taxon>Malacalcyonacea</taxon>
        <taxon>Plexauridae</taxon>
        <taxon>Paramuricea</taxon>
    </lineage>
</organism>
<sequence>MDSVWSLSGNQGDKWNPAQVAVNDQTASYQYVIEGVRGKDIKGDIAIDDISLMVSCLSGENQTTKPTTFTVSTTPASSPSLTSSEGK</sequence>
<dbReference type="OrthoDB" id="6107927at2759"/>
<dbReference type="PANTHER" id="PTHR23282:SF142">
    <property type="entry name" value="MAM DOMAIN-CONTAINING PROTEIN"/>
    <property type="match status" value="1"/>
</dbReference>
<gene>
    <name evidence="1" type="ORF">PACLA_8A017438</name>
</gene>
<dbReference type="Pfam" id="PF00629">
    <property type="entry name" value="MAM"/>
    <property type="match status" value="1"/>
</dbReference>